<name>A0A023B2F1_GRENI</name>
<evidence type="ECO:0000256" key="1">
    <source>
        <dbReference type="SAM" id="MobiDB-lite"/>
    </source>
</evidence>
<sequence length="396" mass="41071">MGGNSELPADKSTETSSGSSAFVSNTAGDAAAGVGLKDSEGRVREPAHTCVQAASGEAVSTRLTRAQNSAIAELIKMTDSRPGAFLVNFIEYAQVCPDGLAALEHVVEFLDRIAAAKLATGPASSDPVSGSGGKAPSDKGSEAGSEVEPKKKTASSSRKKGKQPTTEPLATTTAGTTAATSTTTSQGGLGGDCWFPTEMIWSRESLGISEQHFYSRTDGGADKAKKPRHLALKGLSQWLFYVVSRGCLWEPTRLEPATKEFTQELGSHYSLHVFLEDGAGSTSGLWANGTRGSGASSTASSLKAFGGNLARDLAAWVQLTKGDPRVALLSVAYRSYIDFRGAFGGTGQGFGGAGAQWEFLLTLAVAGARQESGDCELALQVIQQTPLAVARAPGDQ</sequence>
<feature type="region of interest" description="Disordered" evidence="1">
    <location>
        <begin position="120"/>
        <end position="190"/>
    </location>
</feature>
<comment type="caution">
    <text evidence="2">The sequence shown here is derived from an EMBL/GenBank/DDBJ whole genome shotgun (WGS) entry which is preliminary data.</text>
</comment>
<evidence type="ECO:0000313" key="3">
    <source>
        <dbReference type="Proteomes" id="UP000019763"/>
    </source>
</evidence>
<accession>A0A023B2F1</accession>
<organism evidence="2 3">
    <name type="scientific">Gregarina niphandrodes</name>
    <name type="common">Septate eugregarine</name>
    <dbReference type="NCBI Taxonomy" id="110365"/>
    <lineage>
        <taxon>Eukaryota</taxon>
        <taxon>Sar</taxon>
        <taxon>Alveolata</taxon>
        <taxon>Apicomplexa</taxon>
        <taxon>Conoidasida</taxon>
        <taxon>Gregarinasina</taxon>
        <taxon>Eugregarinorida</taxon>
        <taxon>Gregarinidae</taxon>
        <taxon>Gregarina</taxon>
    </lineage>
</organism>
<dbReference type="RefSeq" id="XP_011131868.1">
    <property type="nucleotide sequence ID" value="XM_011133566.1"/>
</dbReference>
<feature type="compositionally biased region" description="Basic and acidic residues" evidence="1">
    <location>
        <begin position="136"/>
        <end position="151"/>
    </location>
</feature>
<dbReference type="Proteomes" id="UP000019763">
    <property type="component" value="Unassembled WGS sequence"/>
</dbReference>
<evidence type="ECO:0000313" key="2">
    <source>
        <dbReference type="EMBL" id="EZG53668.1"/>
    </source>
</evidence>
<proteinExistence type="predicted"/>
<dbReference type="VEuPathDB" id="CryptoDB:GNI_121680"/>
<gene>
    <name evidence="2" type="ORF">GNI_121680</name>
</gene>
<feature type="region of interest" description="Disordered" evidence="1">
    <location>
        <begin position="1"/>
        <end position="25"/>
    </location>
</feature>
<feature type="non-terminal residue" evidence="2">
    <location>
        <position position="396"/>
    </location>
</feature>
<dbReference type="EMBL" id="AFNH02000907">
    <property type="protein sequence ID" value="EZG53668.1"/>
    <property type="molecule type" value="Genomic_DNA"/>
</dbReference>
<protein>
    <submittedName>
        <fullName evidence="2">Uncharacterized protein</fullName>
    </submittedName>
</protein>
<feature type="compositionally biased region" description="Low complexity" evidence="1">
    <location>
        <begin position="163"/>
        <end position="186"/>
    </location>
</feature>
<keyword evidence="3" id="KW-1185">Reference proteome</keyword>
<dbReference type="AlphaFoldDB" id="A0A023B2F1"/>
<dbReference type="GeneID" id="22914289"/>
<reference evidence="2" key="1">
    <citation type="submission" date="2013-12" db="EMBL/GenBank/DDBJ databases">
        <authorList>
            <person name="Omoto C.K."/>
            <person name="Sibley D."/>
            <person name="Venepally P."/>
            <person name="Hadjithomas M."/>
            <person name="Karamycheva S."/>
            <person name="Brunk B."/>
            <person name="Roos D."/>
            <person name="Caler E."/>
            <person name="Lorenzi H."/>
        </authorList>
    </citation>
    <scope>NUCLEOTIDE SEQUENCE</scope>
</reference>
<feature type="compositionally biased region" description="Polar residues" evidence="1">
    <location>
        <begin position="14"/>
        <end position="25"/>
    </location>
</feature>